<feature type="compositionally biased region" description="Basic and acidic residues" evidence="7">
    <location>
        <begin position="1853"/>
        <end position="1862"/>
    </location>
</feature>
<dbReference type="Pfam" id="PF02656">
    <property type="entry name" value="DUF202"/>
    <property type="match status" value="1"/>
</dbReference>
<keyword evidence="11" id="KW-1185">Reference proteome</keyword>
<organism evidence="10 11">
    <name type="scientific">Purpureocillium lilacinum</name>
    <name type="common">Paecilomyces lilacinus</name>
    <dbReference type="NCBI Taxonomy" id="33203"/>
    <lineage>
        <taxon>Eukaryota</taxon>
        <taxon>Fungi</taxon>
        <taxon>Dikarya</taxon>
        <taxon>Ascomycota</taxon>
        <taxon>Pezizomycotina</taxon>
        <taxon>Sordariomycetes</taxon>
        <taxon>Hypocreomycetidae</taxon>
        <taxon>Hypocreales</taxon>
        <taxon>Ophiocordycipitaceae</taxon>
        <taxon>Purpureocillium</taxon>
    </lineage>
</organism>
<dbReference type="InterPro" id="IPR003807">
    <property type="entry name" value="DUF202"/>
</dbReference>
<keyword evidence="2" id="KW-0926">Vacuole</keyword>
<proteinExistence type="predicted"/>
<feature type="region of interest" description="Disordered" evidence="7">
    <location>
        <begin position="953"/>
        <end position="1072"/>
    </location>
</feature>
<keyword evidence="3 8" id="KW-0812">Transmembrane</keyword>
<feature type="transmembrane region" description="Helical" evidence="8">
    <location>
        <begin position="842"/>
        <end position="862"/>
    </location>
</feature>
<dbReference type="PROSITE" id="PS51382">
    <property type="entry name" value="SPX"/>
    <property type="match status" value="1"/>
</dbReference>
<evidence type="ECO:0000259" key="9">
    <source>
        <dbReference type="PROSITE" id="PS51382"/>
    </source>
</evidence>
<reference evidence="10 11" key="1">
    <citation type="journal article" date="2024" name="Microbiol. Resour. Announc.">
        <title>Genome annotations for the ascomycete fungi Trichoderma harzianum, Trichoderma aggressivum, and Purpureocillium lilacinum.</title>
        <authorList>
            <person name="Beijen E.P.W."/>
            <person name="Ohm R.A."/>
        </authorList>
    </citation>
    <scope>NUCLEOTIDE SEQUENCE [LARGE SCALE GENOMIC DNA]</scope>
    <source>
        <strain evidence="10 11">CBS 150709</strain>
    </source>
</reference>
<keyword evidence="6" id="KW-0175">Coiled coil</keyword>
<feature type="compositionally biased region" description="Basic residues" evidence="7">
    <location>
        <begin position="1522"/>
        <end position="1532"/>
    </location>
</feature>
<keyword evidence="5 8" id="KW-0472">Membrane</keyword>
<feature type="region of interest" description="Disordered" evidence="7">
    <location>
        <begin position="194"/>
        <end position="222"/>
    </location>
</feature>
<evidence type="ECO:0000256" key="4">
    <source>
        <dbReference type="ARBA" id="ARBA00022989"/>
    </source>
</evidence>
<accession>A0ABR0BTT1</accession>
<dbReference type="EMBL" id="JAWRVI010000032">
    <property type="protein sequence ID" value="KAK4087446.1"/>
    <property type="molecule type" value="Genomic_DNA"/>
</dbReference>
<dbReference type="Proteomes" id="UP001287286">
    <property type="component" value="Unassembled WGS sequence"/>
</dbReference>
<dbReference type="Gene3D" id="3.20.100.30">
    <property type="entry name" value="VTC, catalytic tunnel domain"/>
    <property type="match status" value="1"/>
</dbReference>
<feature type="coiled-coil region" evidence="6">
    <location>
        <begin position="165"/>
        <end position="192"/>
    </location>
</feature>
<dbReference type="InterPro" id="IPR042267">
    <property type="entry name" value="VTC_sf"/>
</dbReference>
<evidence type="ECO:0000256" key="5">
    <source>
        <dbReference type="ARBA" id="ARBA00023136"/>
    </source>
</evidence>
<feature type="region of interest" description="Disordered" evidence="7">
    <location>
        <begin position="1841"/>
        <end position="1868"/>
    </location>
</feature>
<dbReference type="InterPro" id="IPR018966">
    <property type="entry name" value="VTC_domain"/>
</dbReference>
<feature type="region of interest" description="Disordered" evidence="7">
    <location>
        <begin position="2074"/>
        <end position="2116"/>
    </location>
</feature>
<dbReference type="CDD" id="cd14480">
    <property type="entry name" value="SPX_VTC2_like"/>
    <property type="match status" value="1"/>
</dbReference>
<evidence type="ECO:0000256" key="6">
    <source>
        <dbReference type="SAM" id="Coils"/>
    </source>
</evidence>
<sequence length="2116" mass="236381">MAGGIWESSQPRWGRECKLERAAVTSSPWVLPFAAPSKATHWFIVIQNVLLLCHALAARCRTLLAWYASPPHLGRPRVDESGGGGSNSSSSSSDGDYNYDDNYDDDCDKMRFGKTLRDAVYAPWKDKYIDYTKLKALLHEDKVDDDGAVPWTEDDEKQFCDEIFNVQLEKVAQFQQERVDDLKQRVDAAFDKLKELAPTPTATGGEGEGGEGAPAPPPKSDVSTASLRELEKELDDITNEVKELKKYSSINYTGFLKIVKKHDRKRGDRYRVRPMMQLSLAQRPFNSEQGYSPLLNKLSIMYYAIRQQLEGGDQAPPDLESQGETHNGERYTAHKFWVHPDNLLEVKTLILRRLPSLVYSEQSAKELDADNSPAITSLYFDNKKFELYSEKVDRQSEASSLRLRWYGQLSSRPEIFVEQKTADAKGSSKESKFSIKDKWVKPFLDGEYSMEKSVQKMERQGVPTEQVDEYKGTVAKIQGFLQAKKLSPVLRANYVRTAFQKPADDRVRISIDTDLAFIREDTLDSDRPCRDPNNWHRAEIDDSNMTYPFKNINQSEVSKFPYAVLEIKLKEDGNRKRPAWVEDLMASHLVHPTPRFSKFVHGVASLFEDYVNNLPFWLSDLETDIRKDPQKAFEEKEQRRAQRADDVMAVGSLIGNVTGSYKAAQSSPVGKSYLADRMAADSRASMSHSLRRRSTLANGEEEGESSSTQQPQPGRGGYGTLSSVLPGLSLSKYARAKRAQKVQLPEGVVEPTEWIKNMGELKVEPKVWLANERTFLKWQHICILQGGLAVGLYTAAGKNLLAEVMGIVYIAIAAFAGVWGYSMMQVRRNMIVERSGKDFDNMFGPIVISIALMAALIINFVFSYQKAFAKMGDHGNGTVFVTDELSCSCRPVLCSYLLAAQLPALALAAFSFLHPDPARRRARTHTRTHPHPGFVWSSLRLSVFFVCERFETGSGTGGGSSSSSNRARTPRTHVSTPRARKRSMSTDRGKPKKKVGFLGGLLRSGSFAFNKGTKDNKKHTRRVSEGDVTTLRKVRHDPPPPRDRARSRRRPRRPDPDPQAGTTAARALKGKGVSVAADDVDDEYDDHAPAAVRVEWPPRGMSADEELPPQHALELICRGASLHKGHKKAVPHAPDSYYTLYATSSGNRGAGSDAANLHDAMAQLMTLRMLGQGHASYPWETLEQPSCAFMYGRRPGTITLNHWASMASVVPPAIALRDAGVEPRPMDLFRIFERLKELQSGLEDDDEGLLYKILYRRILRDPDRMFSPHRTLDKQITDLILVLSRPDWIDFTDPKNHVATRFVFDRGEGGREDRYRTFFHQLLLSLELELRIHSAQHGDWAKEKLLQQIPPTIQWSLALARRWREYVRVDEFGDTPDKIKLRYKLKKRQVKMLKRFAQMMKWPNLGGTLDNLKEKDDAFALDAISSDAFAFFSGLVFPGPSFPFLIMNTLIDLDPDPATDNLALLSHTHPQCGFQYRNSHTYWSASCIVGKVLAPTCRCVGGWVGPGRPTADLGRSQIARIRSRRPRQPRRRMGPEDVESMGERSDPLGPPADTYPIGDYELARPKTDEGFEVDTVRIELLGFRPSATQPSLEEENGNGAGGTGKAAVPQLFDATIQFAIDGLSWPLRLMYDVSFISAWPCSDGPHPLFFDYVYKAIQVDDIVRVRDWGGLYARQRQSATTSARSSPAPPPLPPNGNLDDYYDQLNDEEEQDEEKVLVVEAFGVRDNEVLARAWCSHWGLSAVVADVDKTCMACAIREAYAATLTVVILVDDRLHGDDGKQGLFLLVDDLDAHGAVEEEKDGGGRERQWAGSRWGRTLALTGEFGEDSALGGTQLLQVATAGGAGGEGGSFEHLPDSAERETTPPQPKVAKMVKGGGLRQAVQGRWQAGWLAAPGHRFDGAHGQWRKNLRDGLKCRKRRARRTDGGVAFQRPGAMSPGPGEPWNPRARLPSTGRLPGENGPVDPLQGPLHTPLGPPPRCAPATATARRWRRGGHRWGWRWIPLAENDAREAKQRRRLRCLAALLCPRPAILEIPRGSWVSFSFFAFSPFPSPSSPLPSLIPSFRPASPFFPLASHWTGNDDESHTPSPSHHHSQDTTPNSSKRAPAPQFPADRPSE</sequence>
<dbReference type="Pfam" id="PF09359">
    <property type="entry name" value="VTC"/>
    <property type="match status" value="1"/>
</dbReference>
<dbReference type="PANTHER" id="PTHR46140:SF2">
    <property type="entry name" value="VACUOLAR TRANSPORTER CHAPERONE 3 COMPLEX SUBUNIT 3-RELATED"/>
    <property type="match status" value="1"/>
</dbReference>
<name>A0ABR0BTT1_PURLI</name>
<feature type="region of interest" description="Disordered" evidence="7">
    <location>
        <begin position="1917"/>
        <end position="1962"/>
    </location>
</feature>
<keyword evidence="4 8" id="KW-1133">Transmembrane helix</keyword>
<comment type="subcellular location">
    <subcellularLocation>
        <location evidence="1">Vacuole membrane</location>
        <topology evidence="1">Multi-pass membrane protein</topology>
    </subcellularLocation>
</comment>
<feature type="domain" description="SPX" evidence="9">
    <location>
        <begin position="110"/>
        <end position="276"/>
    </location>
</feature>
<protein>
    <recommendedName>
        <fullName evidence="9">SPX domain-containing protein</fullName>
    </recommendedName>
</protein>
<evidence type="ECO:0000256" key="2">
    <source>
        <dbReference type="ARBA" id="ARBA00022554"/>
    </source>
</evidence>
<feature type="region of interest" description="Disordered" evidence="7">
    <location>
        <begin position="76"/>
        <end position="98"/>
    </location>
</feature>
<feature type="region of interest" description="Disordered" evidence="7">
    <location>
        <begin position="1522"/>
        <end position="1552"/>
    </location>
</feature>
<feature type="transmembrane region" description="Helical" evidence="8">
    <location>
        <begin position="800"/>
        <end position="822"/>
    </location>
</feature>
<dbReference type="PANTHER" id="PTHR46140">
    <property type="entry name" value="VACUOLAR TRANSPORTER CHAPERONE 1-RELATED"/>
    <property type="match status" value="1"/>
</dbReference>
<evidence type="ECO:0000256" key="8">
    <source>
        <dbReference type="SAM" id="Phobius"/>
    </source>
</evidence>
<evidence type="ECO:0000256" key="3">
    <source>
        <dbReference type="ARBA" id="ARBA00022692"/>
    </source>
</evidence>
<feature type="compositionally biased region" description="Low complexity" evidence="7">
    <location>
        <begin position="87"/>
        <end position="96"/>
    </location>
</feature>
<evidence type="ECO:0000313" key="11">
    <source>
        <dbReference type="Proteomes" id="UP001287286"/>
    </source>
</evidence>
<evidence type="ECO:0000256" key="1">
    <source>
        <dbReference type="ARBA" id="ARBA00004128"/>
    </source>
</evidence>
<feature type="region of interest" description="Disordered" evidence="7">
    <location>
        <begin position="1679"/>
        <end position="1702"/>
    </location>
</feature>
<gene>
    <name evidence="10" type="ORF">Purlil1_8294</name>
</gene>
<dbReference type="InterPro" id="IPR051572">
    <property type="entry name" value="VTC_Complex_Subunit"/>
</dbReference>
<feature type="region of interest" description="Disordered" evidence="7">
    <location>
        <begin position="684"/>
        <end position="718"/>
    </location>
</feature>
<evidence type="ECO:0000313" key="10">
    <source>
        <dbReference type="EMBL" id="KAK4087446.1"/>
    </source>
</evidence>
<evidence type="ECO:0000256" key="7">
    <source>
        <dbReference type="SAM" id="MobiDB-lite"/>
    </source>
</evidence>
<comment type="caution">
    <text evidence="10">The sequence shown here is derived from an EMBL/GenBank/DDBJ whole genome shotgun (WGS) entry which is preliminary data.</text>
</comment>
<dbReference type="InterPro" id="IPR004331">
    <property type="entry name" value="SPX_dom"/>
</dbReference>